<dbReference type="Pfam" id="PF03937">
    <property type="entry name" value="Sdh5"/>
    <property type="match status" value="1"/>
</dbReference>
<evidence type="ECO:0000256" key="3">
    <source>
        <dbReference type="ARBA" id="ARBA00023186"/>
    </source>
</evidence>
<dbReference type="Proteomes" id="UP001174932">
    <property type="component" value="Unassembled WGS sequence"/>
</dbReference>
<accession>A0ABT8YLN1</accession>
<keyword evidence="5" id="KW-1185">Reference proteome</keyword>
<keyword evidence="3" id="KW-0143">Chaperone</keyword>
<reference evidence="4" key="2">
    <citation type="submission" date="2023-07" db="EMBL/GenBank/DDBJ databases">
        <authorList>
            <person name="Shen H."/>
        </authorList>
    </citation>
    <scope>NUCLEOTIDE SEQUENCE</scope>
    <source>
        <strain evidence="4">TNR-22</strain>
    </source>
</reference>
<evidence type="ECO:0000256" key="1">
    <source>
        <dbReference type="ARBA" id="ARBA00008571"/>
    </source>
</evidence>
<sequence length="101" mass="11790">MTGPTRSTADLDPRRRRMLFRAWHRGIREMDLIFGQFADLELAGLEGEDLEEFERILAEDDTDLFKWISGEKPMPDHLKTPLFARIVAFRPEEAFKPVTDL</sequence>
<dbReference type="PANTHER" id="PTHR12469">
    <property type="entry name" value="PROTEIN EMI5 HOMOLOG, MITOCHONDRIAL"/>
    <property type="match status" value="1"/>
</dbReference>
<dbReference type="EMBL" id="JAUOZU010000006">
    <property type="protein sequence ID" value="MDO6964135.1"/>
    <property type="molecule type" value="Genomic_DNA"/>
</dbReference>
<reference evidence="4" key="1">
    <citation type="journal article" date="2015" name="Int. J. Syst. Evol. Microbiol.">
        <title>Rhizobium alvei sp. nov., isolated from a freshwater river.</title>
        <authorList>
            <person name="Sheu S.Y."/>
            <person name="Huang H.W."/>
            <person name="Young C.C."/>
            <person name="Chen W.M."/>
        </authorList>
    </citation>
    <scope>NUCLEOTIDE SEQUENCE</scope>
    <source>
        <strain evidence="4">TNR-22</strain>
    </source>
</reference>
<dbReference type="Gene3D" id="1.10.150.250">
    <property type="entry name" value="Flavinator of succinate dehydrogenase"/>
    <property type="match status" value="1"/>
</dbReference>
<dbReference type="PANTHER" id="PTHR12469:SF2">
    <property type="entry name" value="SUCCINATE DEHYDROGENASE ASSEMBLY FACTOR 2, MITOCHONDRIAL"/>
    <property type="match status" value="1"/>
</dbReference>
<comment type="similarity">
    <text evidence="1">Belongs to the SdhE FAD assembly factor family.</text>
</comment>
<dbReference type="InterPro" id="IPR005631">
    <property type="entry name" value="SDH"/>
</dbReference>
<dbReference type="RefSeq" id="WP_304376043.1">
    <property type="nucleotide sequence ID" value="NZ_JAUOZU010000006.1"/>
</dbReference>
<name>A0ABT8YLN1_9HYPH</name>
<protein>
    <recommendedName>
        <fullName evidence="2">FAD assembly factor SdhE</fullName>
    </recommendedName>
</protein>
<dbReference type="InterPro" id="IPR036714">
    <property type="entry name" value="SDH_sf"/>
</dbReference>
<evidence type="ECO:0000256" key="2">
    <source>
        <dbReference type="ARBA" id="ARBA00019418"/>
    </source>
</evidence>
<proteinExistence type="inferred from homology"/>
<evidence type="ECO:0000313" key="4">
    <source>
        <dbReference type="EMBL" id="MDO6964135.1"/>
    </source>
</evidence>
<evidence type="ECO:0000313" key="5">
    <source>
        <dbReference type="Proteomes" id="UP001174932"/>
    </source>
</evidence>
<comment type="caution">
    <text evidence="4">The sequence shown here is derived from an EMBL/GenBank/DDBJ whole genome shotgun (WGS) entry which is preliminary data.</text>
</comment>
<dbReference type="SUPFAM" id="SSF109910">
    <property type="entry name" value="YgfY-like"/>
    <property type="match status" value="1"/>
</dbReference>
<gene>
    <name evidence="4" type="ORF">Q4481_09215</name>
</gene>
<organism evidence="4 5">
    <name type="scientific">Rhizobium alvei</name>
    <dbReference type="NCBI Taxonomy" id="1132659"/>
    <lineage>
        <taxon>Bacteria</taxon>
        <taxon>Pseudomonadati</taxon>
        <taxon>Pseudomonadota</taxon>
        <taxon>Alphaproteobacteria</taxon>
        <taxon>Hyphomicrobiales</taxon>
        <taxon>Rhizobiaceae</taxon>
        <taxon>Rhizobium/Agrobacterium group</taxon>
        <taxon>Rhizobium</taxon>
    </lineage>
</organism>